<dbReference type="GO" id="GO:0046983">
    <property type="term" value="F:protein dimerization activity"/>
    <property type="evidence" value="ECO:0007669"/>
    <property type="project" value="InterPro"/>
</dbReference>
<organism evidence="2 3">
    <name type="scientific">Brassica oleracea var. oleracea</name>
    <dbReference type="NCBI Taxonomy" id="109376"/>
    <lineage>
        <taxon>Eukaryota</taxon>
        <taxon>Viridiplantae</taxon>
        <taxon>Streptophyta</taxon>
        <taxon>Embryophyta</taxon>
        <taxon>Tracheophyta</taxon>
        <taxon>Spermatophyta</taxon>
        <taxon>Magnoliopsida</taxon>
        <taxon>eudicotyledons</taxon>
        <taxon>Gunneridae</taxon>
        <taxon>Pentapetalae</taxon>
        <taxon>rosids</taxon>
        <taxon>malvids</taxon>
        <taxon>Brassicales</taxon>
        <taxon>Brassicaceae</taxon>
        <taxon>Brassiceae</taxon>
        <taxon>Brassica</taxon>
    </lineage>
</organism>
<dbReference type="Pfam" id="PF05699">
    <property type="entry name" value="Dimer_Tnp_hAT"/>
    <property type="match status" value="1"/>
</dbReference>
<evidence type="ECO:0000313" key="2">
    <source>
        <dbReference type="EnsemblPlants" id="Bo2g136370.1"/>
    </source>
</evidence>
<dbReference type="Proteomes" id="UP000032141">
    <property type="component" value="Chromosome C2"/>
</dbReference>
<keyword evidence="3" id="KW-1185">Reference proteome</keyword>
<reference evidence="2 3" key="1">
    <citation type="journal article" date="2014" name="Genome Biol.">
        <title>Transcriptome and methylome profiling reveals relics of genome dominance in the mesopolyploid Brassica oleracea.</title>
        <authorList>
            <person name="Parkin I.A."/>
            <person name="Koh C."/>
            <person name="Tang H."/>
            <person name="Robinson S.J."/>
            <person name="Kagale S."/>
            <person name="Clarke W.E."/>
            <person name="Town C.D."/>
            <person name="Nixon J."/>
            <person name="Krishnakumar V."/>
            <person name="Bidwell S.L."/>
            <person name="Denoeud F."/>
            <person name="Belcram H."/>
            <person name="Links M.G."/>
            <person name="Just J."/>
            <person name="Clarke C."/>
            <person name="Bender T."/>
            <person name="Huebert T."/>
            <person name="Mason A.S."/>
            <person name="Pires J.C."/>
            <person name="Barker G."/>
            <person name="Moore J."/>
            <person name="Walley P.G."/>
            <person name="Manoli S."/>
            <person name="Batley J."/>
            <person name="Edwards D."/>
            <person name="Nelson M.N."/>
            <person name="Wang X."/>
            <person name="Paterson A.H."/>
            <person name="King G."/>
            <person name="Bancroft I."/>
            <person name="Chalhoub B."/>
            <person name="Sharpe A.G."/>
        </authorList>
    </citation>
    <scope>NUCLEOTIDE SEQUENCE</scope>
    <source>
        <strain evidence="2 3">cv. TO1000</strain>
    </source>
</reference>
<dbReference type="AlphaFoldDB" id="A0A0D3AVI8"/>
<feature type="domain" description="HAT C-terminal dimerisation" evidence="1">
    <location>
        <begin position="167"/>
        <end position="243"/>
    </location>
</feature>
<dbReference type="eggNOG" id="KOG1121">
    <property type="taxonomic scope" value="Eukaryota"/>
</dbReference>
<name>A0A0D3AVI8_BRAOL</name>
<sequence>MVTPKSARDIFCPNGLCPDTPKVQWTKPNGHGPPKYAHILKISRVSIWGKKSEITIGLRLSLESRLSLSTCLSASTLHLSSSVSPPRLSISRAVSLCLVSSSLDLYLSISTLLSVSHFVFDSLQMDGDMLKLNDDDDRKSTTASPSETQLVNSIQAGYGEGRGKSALDVYLSKPVVDMAAFMTIDVLRYWKNNATRFKELARMACDVLSIPITTVSSESSFSAGSRVLSKYRSRLLPSNVCELHSPLEEAAFLSFPYICDDSSGAHSVKVVVDEMALACVDPIYISKTKAVTEANIIVKDYGRSGTTLELWGSFEAVRKAFISVVLRLRRHNFKLSSEELASGVYEPIDPARASF</sequence>
<dbReference type="STRING" id="109376.A0A0D3AVI8"/>
<dbReference type="HOGENOM" id="CLU_781567_0_0_1"/>
<protein>
    <recommendedName>
        <fullName evidence="1">HAT C-terminal dimerisation domain-containing protein</fullName>
    </recommendedName>
</protein>
<dbReference type="InterPro" id="IPR012337">
    <property type="entry name" value="RNaseH-like_sf"/>
</dbReference>
<evidence type="ECO:0000259" key="1">
    <source>
        <dbReference type="Pfam" id="PF05699"/>
    </source>
</evidence>
<evidence type="ECO:0000313" key="3">
    <source>
        <dbReference type="Proteomes" id="UP000032141"/>
    </source>
</evidence>
<dbReference type="PANTHER" id="PTHR23272:SF166">
    <property type="entry name" value="ZINC FINGER BED DOMAIN-CONTAINING PROTEIN RICESLEEPER 2-LIKE ISOFORM X1"/>
    <property type="match status" value="1"/>
</dbReference>
<dbReference type="EnsemblPlants" id="Bo2g136370.1">
    <property type="protein sequence ID" value="Bo2g136370.1"/>
    <property type="gene ID" value="Bo2g136370"/>
</dbReference>
<reference evidence="2" key="2">
    <citation type="submission" date="2015-03" db="UniProtKB">
        <authorList>
            <consortium name="EnsemblPlants"/>
        </authorList>
    </citation>
    <scope>IDENTIFICATION</scope>
</reference>
<dbReference type="SUPFAM" id="SSF53098">
    <property type="entry name" value="Ribonuclease H-like"/>
    <property type="match status" value="1"/>
</dbReference>
<dbReference type="InterPro" id="IPR008906">
    <property type="entry name" value="HATC_C_dom"/>
</dbReference>
<dbReference type="Gramene" id="Bo2g136370.1">
    <property type="protein sequence ID" value="Bo2g136370.1"/>
    <property type="gene ID" value="Bo2g136370"/>
</dbReference>
<accession>A0A0D3AVI8</accession>
<proteinExistence type="predicted"/>
<dbReference type="PANTHER" id="PTHR23272">
    <property type="entry name" value="BED FINGER-RELATED"/>
    <property type="match status" value="1"/>
</dbReference>